<proteinExistence type="inferred from homology"/>
<evidence type="ECO:0000256" key="4">
    <source>
        <dbReference type="ARBA" id="ARBA00022759"/>
    </source>
</evidence>
<dbReference type="Gene3D" id="3.10.450.30">
    <property type="entry name" value="Microbial ribonucleases"/>
    <property type="match status" value="1"/>
</dbReference>
<comment type="caution">
    <text evidence="11">The sequence shown here is derived from an EMBL/GenBank/DDBJ whole genome shotgun (WGS) entry which is preliminary data.</text>
</comment>
<dbReference type="EC" id="4.6.1.24" evidence="2"/>
<reference evidence="11 12" key="1">
    <citation type="submission" date="2017-10" db="EMBL/GenBank/DDBJ databases">
        <title>Comparative genomics in systemic dimorphic fungi from Ajellomycetaceae.</title>
        <authorList>
            <person name="Munoz J.F."/>
            <person name="Mcewen J.G."/>
            <person name="Clay O.K."/>
            <person name="Cuomo C.A."/>
        </authorList>
    </citation>
    <scope>NUCLEOTIDE SEQUENCE [LARGE SCALE GENOMIC DNA]</scope>
    <source>
        <strain evidence="11 12">UAMH5409</strain>
    </source>
</reference>
<feature type="signal peptide" evidence="10">
    <location>
        <begin position="1"/>
        <end position="25"/>
    </location>
</feature>
<feature type="chain" id="PRO_5012248037" description="ribonuclease T1" evidence="10">
    <location>
        <begin position="26"/>
        <end position="212"/>
    </location>
</feature>
<dbReference type="AlphaFoldDB" id="A0A2B7X3A0"/>
<evidence type="ECO:0000256" key="9">
    <source>
        <dbReference type="SAM" id="MobiDB-lite"/>
    </source>
</evidence>
<keyword evidence="7" id="KW-0456">Lyase</keyword>
<comment type="similarity">
    <text evidence="1">Belongs to the ribonuclease N1/T1 family.</text>
</comment>
<sequence>MRLLRLCTLLIVLIVLISLVAEADAKLKFGKLGNSITKGRKPGGKPGGIGGGRNGGGGRGRNGGGRDRNKKGGDTGILRLPKKDVKCVDQRHSARQIDKTAERAAKLIQKKKQLGGKYKHLDPSVKLINGCKKGDEMYEFPILDRGIFTGKNVPWKPKNPKDKNEKSPFGPGPDRIILKGKWGKFGKKNKMTYCGLITHTGMDENNFQKCSN</sequence>
<dbReference type="EMBL" id="PDNB01000150">
    <property type="protein sequence ID" value="PGH03222.1"/>
    <property type="molecule type" value="Genomic_DNA"/>
</dbReference>
<dbReference type="STRING" id="1447875.A0A2B7X3A0"/>
<feature type="compositionally biased region" description="Basic and acidic residues" evidence="9">
    <location>
        <begin position="64"/>
        <end position="73"/>
    </location>
</feature>
<keyword evidence="10" id="KW-0732">Signal</keyword>
<evidence type="ECO:0000313" key="11">
    <source>
        <dbReference type="EMBL" id="PGH03222.1"/>
    </source>
</evidence>
<feature type="region of interest" description="Disordered" evidence="9">
    <location>
        <begin position="34"/>
        <end position="78"/>
    </location>
</feature>
<organism evidence="11 12">
    <name type="scientific">Helicocarpus griseus UAMH5409</name>
    <dbReference type="NCBI Taxonomy" id="1447875"/>
    <lineage>
        <taxon>Eukaryota</taxon>
        <taxon>Fungi</taxon>
        <taxon>Dikarya</taxon>
        <taxon>Ascomycota</taxon>
        <taxon>Pezizomycotina</taxon>
        <taxon>Eurotiomycetes</taxon>
        <taxon>Eurotiomycetidae</taxon>
        <taxon>Onygenales</taxon>
        <taxon>Ajellomycetaceae</taxon>
        <taxon>Helicocarpus</taxon>
    </lineage>
</organism>
<dbReference type="Pfam" id="PF00545">
    <property type="entry name" value="Ribonuclease"/>
    <property type="match status" value="1"/>
</dbReference>
<feature type="region of interest" description="Disordered" evidence="9">
    <location>
        <begin position="153"/>
        <end position="173"/>
    </location>
</feature>
<dbReference type="SUPFAM" id="SSF53933">
    <property type="entry name" value="Microbial ribonucleases"/>
    <property type="match status" value="1"/>
</dbReference>
<keyword evidence="4" id="KW-0255">Endonuclease</keyword>
<dbReference type="GO" id="GO:0016787">
    <property type="term" value="F:hydrolase activity"/>
    <property type="evidence" value="ECO:0007669"/>
    <property type="project" value="UniProtKB-KW"/>
</dbReference>
<dbReference type="PANTHER" id="PTHR42104">
    <property type="entry name" value="EXTRACELLULAR GUANYL-SPECIFIC RIBONUCLEASE RNTA (AFU_ORTHOLOGUE AFUA_4G03230)"/>
    <property type="match status" value="1"/>
</dbReference>
<comment type="catalytic activity">
    <reaction evidence="8">
        <text>[RNA] containing guanosine + H2O = an [RNA fragment]-3'-guanosine-3'-phosphate + a 5'-hydroxy-ribonucleotide-3'-[RNA fragment].</text>
        <dbReference type="EC" id="4.6.1.24"/>
    </reaction>
</comment>
<dbReference type="PANTHER" id="PTHR42104:SF1">
    <property type="entry name" value="EXTRACELLULAR GUANYL-SPECIFIC RIBONUCLEASE RNTA (AFU_ORTHOLOGUE AFUA_4G03230)"/>
    <property type="match status" value="1"/>
</dbReference>
<keyword evidence="12" id="KW-1185">Reference proteome</keyword>
<keyword evidence="6" id="KW-1015">Disulfide bond</keyword>
<dbReference type="GO" id="GO:0003723">
    <property type="term" value="F:RNA binding"/>
    <property type="evidence" value="ECO:0007669"/>
    <property type="project" value="InterPro"/>
</dbReference>
<keyword evidence="5" id="KW-0378">Hydrolase</keyword>
<feature type="compositionally biased region" description="Gly residues" evidence="9">
    <location>
        <begin position="44"/>
        <end position="63"/>
    </location>
</feature>
<name>A0A2B7X3A0_9EURO</name>
<evidence type="ECO:0000256" key="5">
    <source>
        <dbReference type="ARBA" id="ARBA00022801"/>
    </source>
</evidence>
<dbReference type="InterPro" id="IPR000026">
    <property type="entry name" value="N1-like"/>
</dbReference>
<evidence type="ECO:0000256" key="6">
    <source>
        <dbReference type="ARBA" id="ARBA00023157"/>
    </source>
</evidence>
<evidence type="ECO:0000313" key="12">
    <source>
        <dbReference type="Proteomes" id="UP000223968"/>
    </source>
</evidence>
<evidence type="ECO:0000256" key="7">
    <source>
        <dbReference type="ARBA" id="ARBA00023239"/>
    </source>
</evidence>
<evidence type="ECO:0000256" key="2">
    <source>
        <dbReference type="ARBA" id="ARBA00012549"/>
    </source>
</evidence>
<accession>A0A2B7X3A0</accession>
<protein>
    <recommendedName>
        <fullName evidence="2">ribonuclease T1</fullName>
        <ecNumber evidence="2">4.6.1.24</ecNumber>
    </recommendedName>
</protein>
<evidence type="ECO:0000256" key="10">
    <source>
        <dbReference type="SAM" id="SignalP"/>
    </source>
</evidence>
<keyword evidence="3" id="KW-0540">Nuclease</keyword>
<dbReference type="InterPro" id="IPR016191">
    <property type="entry name" value="Ribonuclease/ribotoxin"/>
</dbReference>
<dbReference type="OrthoDB" id="5425539at2759"/>
<evidence type="ECO:0000256" key="8">
    <source>
        <dbReference type="ARBA" id="ARBA00034015"/>
    </source>
</evidence>
<dbReference type="GO" id="GO:0046589">
    <property type="term" value="F:ribonuclease T1 activity"/>
    <property type="evidence" value="ECO:0007669"/>
    <property type="project" value="UniProtKB-EC"/>
</dbReference>
<evidence type="ECO:0000256" key="3">
    <source>
        <dbReference type="ARBA" id="ARBA00022722"/>
    </source>
</evidence>
<dbReference type="Proteomes" id="UP000223968">
    <property type="component" value="Unassembled WGS sequence"/>
</dbReference>
<evidence type="ECO:0000256" key="1">
    <source>
        <dbReference type="ARBA" id="ARBA00009006"/>
    </source>
</evidence>
<gene>
    <name evidence="11" type="ORF">AJ79_07417</name>
</gene>